<reference evidence="1" key="2">
    <citation type="journal article" date="2015" name="Data Brief">
        <title>Shoot transcriptome of the giant reed, Arundo donax.</title>
        <authorList>
            <person name="Barrero R.A."/>
            <person name="Guerrero F.D."/>
            <person name="Moolhuijzen P."/>
            <person name="Goolsby J.A."/>
            <person name="Tidwell J."/>
            <person name="Bellgard S.E."/>
            <person name="Bellgard M.I."/>
        </authorList>
    </citation>
    <scope>NUCLEOTIDE SEQUENCE</scope>
    <source>
        <tissue evidence="1">Shoot tissue taken approximately 20 cm above the soil surface</tissue>
    </source>
</reference>
<protein>
    <submittedName>
        <fullName evidence="1">Uncharacterized protein</fullName>
    </submittedName>
</protein>
<organism evidence="1">
    <name type="scientific">Arundo donax</name>
    <name type="common">Giant reed</name>
    <name type="synonym">Donax arundinaceus</name>
    <dbReference type="NCBI Taxonomy" id="35708"/>
    <lineage>
        <taxon>Eukaryota</taxon>
        <taxon>Viridiplantae</taxon>
        <taxon>Streptophyta</taxon>
        <taxon>Embryophyta</taxon>
        <taxon>Tracheophyta</taxon>
        <taxon>Spermatophyta</taxon>
        <taxon>Magnoliopsida</taxon>
        <taxon>Liliopsida</taxon>
        <taxon>Poales</taxon>
        <taxon>Poaceae</taxon>
        <taxon>PACMAD clade</taxon>
        <taxon>Arundinoideae</taxon>
        <taxon>Arundineae</taxon>
        <taxon>Arundo</taxon>
    </lineage>
</organism>
<dbReference type="AlphaFoldDB" id="A0A0A9EK84"/>
<name>A0A0A9EK84_ARUDO</name>
<accession>A0A0A9EK84</accession>
<sequence>MAFETISLFRTSKILLNVDGSDFADSISSSRTFIPCKPSSWQASTYLLADKAASRLMSASLRSSSASCC</sequence>
<proteinExistence type="predicted"/>
<reference evidence="1" key="1">
    <citation type="submission" date="2014-09" db="EMBL/GenBank/DDBJ databases">
        <authorList>
            <person name="Magalhaes I.L.F."/>
            <person name="Oliveira U."/>
            <person name="Santos F.R."/>
            <person name="Vidigal T.H.D.A."/>
            <person name="Brescovit A.D."/>
            <person name="Santos A.J."/>
        </authorList>
    </citation>
    <scope>NUCLEOTIDE SEQUENCE</scope>
    <source>
        <tissue evidence="1">Shoot tissue taken approximately 20 cm above the soil surface</tissue>
    </source>
</reference>
<dbReference type="EMBL" id="GBRH01197384">
    <property type="protein sequence ID" value="JAE00512.1"/>
    <property type="molecule type" value="Transcribed_RNA"/>
</dbReference>
<evidence type="ECO:0000313" key="1">
    <source>
        <dbReference type="EMBL" id="JAE00512.1"/>
    </source>
</evidence>